<sequence length="135" mass="14878">MTVRETLTFSARCQGVGSRHEMLAEVLRREKDANIMPDPDIDVFTKALAIEGQEANVVADYVLKILGLEVCANTMVGNGYSRGISGGQKRRLTTDAVRTSKALFMDERRLDLEIEPETSIIKPPCNPNCLHSLAS</sequence>
<accession>A0AAV1RIP3</accession>
<protein>
    <recommendedName>
        <fullName evidence="4">ABC transporter domain-containing protein</fullName>
    </recommendedName>
</protein>
<dbReference type="AlphaFoldDB" id="A0AAV1RIP3"/>
<name>A0AAV1RIP3_9ROSI</name>
<gene>
    <name evidence="2" type="ORF">DCAF_LOCUS11273</name>
</gene>
<evidence type="ECO:0000313" key="2">
    <source>
        <dbReference type="EMBL" id="CAK7336266.1"/>
    </source>
</evidence>
<keyword evidence="1" id="KW-0813">Transport</keyword>
<organism evidence="2 3">
    <name type="scientific">Dovyalis caffra</name>
    <dbReference type="NCBI Taxonomy" id="77055"/>
    <lineage>
        <taxon>Eukaryota</taxon>
        <taxon>Viridiplantae</taxon>
        <taxon>Streptophyta</taxon>
        <taxon>Embryophyta</taxon>
        <taxon>Tracheophyta</taxon>
        <taxon>Spermatophyta</taxon>
        <taxon>Magnoliopsida</taxon>
        <taxon>eudicotyledons</taxon>
        <taxon>Gunneridae</taxon>
        <taxon>Pentapetalae</taxon>
        <taxon>rosids</taxon>
        <taxon>fabids</taxon>
        <taxon>Malpighiales</taxon>
        <taxon>Salicaceae</taxon>
        <taxon>Flacourtieae</taxon>
        <taxon>Dovyalis</taxon>
    </lineage>
</organism>
<dbReference type="Proteomes" id="UP001314170">
    <property type="component" value="Unassembled WGS sequence"/>
</dbReference>
<keyword evidence="3" id="KW-1185">Reference proteome</keyword>
<evidence type="ECO:0000256" key="1">
    <source>
        <dbReference type="ARBA" id="ARBA00022448"/>
    </source>
</evidence>
<reference evidence="2 3" key="1">
    <citation type="submission" date="2024-01" db="EMBL/GenBank/DDBJ databases">
        <authorList>
            <person name="Waweru B."/>
        </authorList>
    </citation>
    <scope>NUCLEOTIDE SEQUENCE [LARGE SCALE GENOMIC DNA]</scope>
</reference>
<dbReference type="EMBL" id="CAWUPB010000994">
    <property type="protein sequence ID" value="CAK7336266.1"/>
    <property type="molecule type" value="Genomic_DNA"/>
</dbReference>
<evidence type="ECO:0000313" key="3">
    <source>
        <dbReference type="Proteomes" id="UP001314170"/>
    </source>
</evidence>
<comment type="caution">
    <text evidence="2">The sequence shown here is derived from an EMBL/GenBank/DDBJ whole genome shotgun (WGS) entry which is preliminary data.</text>
</comment>
<evidence type="ECO:0008006" key="4">
    <source>
        <dbReference type="Google" id="ProtNLM"/>
    </source>
</evidence>
<proteinExistence type="predicted"/>
<dbReference type="PANTHER" id="PTHR19241">
    <property type="entry name" value="ATP-BINDING CASSETTE TRANSPORTER"/>
    <property type="match status" value="1"/>
</dbReference>